<name>A0AA37N629_9FIRM</name>
<gene>
    <name evidence="2" type="ORF">CE91St55_66690</name>
</gene>
<evidence type="ECO:0000313" key="3">
    <source>
        <dbReference type="Proteomes" id="UP001055091"/>
    </source>
</evidence>
<reference evidence="2" key="1">
    <citation type="submission" date="2022-01" db="EMBL/GenBank/DDBJ databases">
        <title>Novel bile acid biosynthetic pathways are enriched in the microbiome of centenarians.</title>
        <authorList>
            <person name="Sato Y."/>
            <person name="Atarashi K."/>
            <person name="Plichta R.D."/>
            <person name="Arai Y."/>
            <person name="Sasajima S."/>
            <person name="Kearney M.S."/>
            <person name="Suda W."/>
            <person name="Takeshita K."/>
            <person name="Sasaki T."/>
            <person name="Okamoto S."/>
            <person name="Skelly N.A."/>
            <person name="Okamura Y."/>
            <person name="Vlamakis H."/>
            <person name="Li Y."/>
            <person name="Tanoue T."/>
            <person name="Takei H."/>
            <person name="Nittono H."/>
            <person name="Narushima S."/>
            <person name="Irie J."/>
            <person name="Itoh H."/>
            <person name="Moriya K."/>
            <person name="Sugiura Y."/>
            <person name="Suematsu M."/>
            <person name="Moritoki N."/>
            <person name="Shibata S."/>
            <person name="Littman R.D."/>
            <person name="Fischbach A.M."/>
            <person name="Uwamino Y."/>
            <person name="Inoue T."/>
            <person name="Honda A."/>
            <person name="Hattori M."/>
            <person name="Murai T."/>
            <person name="Xavier J.R."/>
            <person name="Hirose N."/>
            <person name="Honda K."/>
        </authorList>
    </citation>
    <scope>NUCLEOTIDE SEQUENCE</scope>
    <source>
        <strain evidence="2">CE91-St55</strain>
    </source>
</reference>
<keyword evidence="1" id="KW-1133">Transmembrane helix</keyword>
<comment type="caution">
    <text evidence="2">The sequence shown here is derived from an EMBL/GenBank/DDBJ whole genome shotgun (WGS) entry which is preliminary data.</text>
</comment>
<dbReference type="RefSeq" id="WP_187049087.1">
    <property type="nucleotide sequence ID" value="NZ_BQNJ01000003.1"/>
</dbReference>
<accession>A0AA37N629</accession>
<keyword evidence="1" id="KW-0812">Transmembrane</keyword>
<dbReference type="Proteomes" id="UP001055091">
    <property type="component" value="Unassembled WGS sequence"/>
</dbReference>
<proteinExistence type="predicted"/>
<dbReference type="EMBL" id="BQNJ01000003">
    <property type="protein sequence ID" value="GKH04688.1"/>
    <property type="molecule type" value="Genomic_DNA"/>
</dbReference>
<protein>
    <submittedName>
        <fullName evidence="2">Uncharacterized protein</fullName>
    </submittedName>
</protein>
<evidence type="ECO:0000313" key="2">
    <source>
        <dbReference type="EMBL" id="GKH04688.1"/>
    </source>
</evidence>
<feature type="transmembrane region" description="Helical" evidence="1">
    <location>
        <begin position="6"/>
        <end position="25"/>
    </location>
</feature>
<keyword evidence="1" id="KW-0472">Membrane</keyword>
<dbReference type="AlphaFoldDB" id="A0AA37N629"/>
<evidence type="ECO:0000256" key="1">
    <source>
        <dbReference type="SAM" id="Phobius"/>
    </source>
</evidence>
<sequence length="52" mass="5655">MDEYCRGLLAIAVKVVVTGGLYAVIAKNKGNGVSADEIEEEEEPDLEDIQIF</sequence>
<organism evidence="2 3">
    <name type="scientific">Hungatella hathewayi</name>
    <dbReference type="NCBI Taxonomy" id="154046"/>
    <lineage>
        <taxon>Bacteria</taxon>
        <taxon>Bacillati</taxon>
        <taxon>Bacillota</taxon>
        <taxon>Clostridia</taxon>
        <taxon>Lachnospirales</taxon>
        <taxon>Lachnospiraceae</taxon>
        <taxon>Hungatella</taxon>
    </lineage>
</organism>